<keyword evidence="3" id="KW-1185">Reference proteome</keyword>
<gene>
    <name evidence="2" type="ORF">NMOB1V02_LOCUS1681</name>
</gene>
<dbReference type="InterPro" id="IPR007320">
    <property type="entry name" value="PDCD2_C"/>
</dbReference>
<dbReference type="EMBL" id="OA882213">
    <property type="protein sequence ID" value="CAD7273811.1"/>
    <property type="molecule type" value="Genomic_DNA"/>
</dbReference>
<protein>
    <recommendedName>
        <fullName evidence="1">Programmed cell death protein 2 C-terminal domain-containing protein</fullName>
    </recommendedName>
</protein>
<dbReference type="InterPro" id="IPR052815">
    <property type="entry name" value="PDCD2-like_regulator"/>
</dbReference>
<dbReference type="Pfam" id="PF04194">
    <property type="entry name" value="PDCD2_C"/>
    <property type="match status" value="1"/>
</dbReference>
<dbReference type="GO" id="GO:0005737">
    <property type="term" value="C:cytoplasm"/>
    <property type="evidence" value="ECO:0007669"/>
    <property type="project" value="InterPro"/>
</dbReference>
<organism evidence="2">
    <name type="scientific">Notodromas monacha</name>
    <dbReference type="NCBI Taxonomy" id="399045"/>
    <lineage>
        <taxon>Eukaryota</taxon>
        <taxon>Metazoa</taxon>
        <taxon>Ecdysozoa</taxon>
        <taxon>Arthropoda</taxon>
        <taxon>Crustacea</taxon>
        <taxon>Oligostraca</taxon>
        <taxon>Ostracoda</taxon>
        <taxon>Podocopa</taxon>
        <taxon>Podocopida</taxon>
        <taxon>Cypridocopina</taxon>
        <taxon>Cypridoidea</taxon>
        <taxon>Cyprididae</taxon>
        <taxon>Notodromas</taxon>
    </lineage>
</organism>
<evidence type="ECO:0000259" key="1">
    <source>
        <dbReference type="Pfam" id="PF04194"/>
    </source>
</evidence>
<proteinExistence type="predicted"/>
<dbReference type="OrthoDB" id="366284at2759"/>
<dbReference type="EMBL" id="CAJPEX010000176">
    <property type="protein sequence ID" value="CAG0913963.1"/>
    <property type="molecule type" value="Genomic_DNA"/>
</dbReference>
<name>A0A7R9BEL6_9CRUS</name>
<dbReference type="GO" id="GO:0006915">
    <property type="term" value="P:apoptotic process"/>
    <property type="evidence" value="ECO:0007669"/>
    <property type="project" value="TreeGrafter"/>
</dbReference>
<accession>A0A7R9BEL6</accession>
<dbReference type="AlphaFoldDB" id="A0A7R9BEL6"/>
<dbReference type="Proteomes" id="UP000678499">
    <property type="component" value="Unassembled WGS sequence"/>
</dbReference>
<sequence length="385" mass="43323">MAAARSASTRDQFSPMEGSKYESYVLLGLEEDIVDLKKDKVDFTTSFIGGSPIWMTKNIPGKKDLICRKCGGSLSHVLQIYAPLQDSVYHRNLNIFCCLRGICWRLSESWLCTRTQMACEGAEMIPSKAEKADDWLLGASDWDAEDDHHVDSRRREPEDPELSERMTRLSTEDFINSNVSGAMAPMMNASSCIDTEDNSPDAPITVDDILRPETNIPELLFSTDTEGASCGERFVQRHLSVMEEPLAGPNEKVPSLSASASTDFDKNDALYEKSAPAHGDKWFWKFSKRLARCPSQIIRYNQGGGDVLWTTTPDEGLGKLKCEHCGSATRFELQILPTFFNSLRLKNQDWIPPDYGNLVVFTCKKSCWEDNARCRFEKCAYQTES</sequence>
<dbReference type="PANTHER" id="PTHR46421:SF1">
    <property type="entry name" value="PROGRAMMED CELL DEATH PROTEIN 2-LIKE"/>
    <property type="match status" value="1"/>
</dbReference>
<evidence type="ECO:0000313" key="2">
    <source>
        <dbReference type="EMBL" id="CAD7273811.1"/>
    </source>
</evidence>
<reference evidence="2" key="1">
    <citation type="submission" date="2020-11" db="EMBL/GenBank/DDBJ databases">
        <authorList>
            <person name="Tran Van P."/>
        </authorList>
    </citation>
    <scope>NUCLEOTIDE SEQUENCE</scope>
</reference>
<dbReference type="PANTHER" id="PTHR46421">
    <property type="entry name" value="PROGRAMMED CELL DEATH PROTEIN 2-LIKE"/>
    <property type="match status" value="1"/>
</dbReference>
<feature type="domain" description="Programmed cell death protein 2 C-terminal" evidence="1">
    <location>
        <begin position="280"/>
        <end position="373"/>
    </location>
</feature>
<evidence type="ECO:0000313" key="3">
    <source>
        <dbReference type="Proteomes" id="UP000678499"/>
    </source>
</evidence>